<accession>A0A0S7EFQ8</accession>
<dbReference type="RefSeq" id="WP_006263662.1">
    <property type="nucleotide sequence ID" value="NZ_BCMQ01000004.1"/>
</dbReference>
<gene>
    <name evidence="1" type="ORF">AS202_14920</name>
</gene>
<dbReference type="Proteomes" id="UP000069030">
    <property type="component" value="Chromosome"/>
</dbReference>
<evidence type="ECO:0000313" key="1">
    <source>
        <dbReference type="EMBL" id="ALU27370.1"/>
    </source>
</evidence>
<protein>
    <submittedName>
        <fullName evidence="1">Uncharacterized protein</fullName>
    </submittedName>
</protein>
<name>A0A0S7EFQ8_9FLAO</name>
<proteinExistence type="predicted"/>
<sequence>MNKADYTNYTTEELKQKEKQSKVLAGLLVGMLLVLLVFLGYRALTKGFNALIAVPFALLPIVINLFTTAKNIRKEIESRQEK</sequence>
<dbReference type="AlphaFoldDB" id="A0A0S7EFQ8"/>
<organism evidence="1 2">
    <name type="scientific">Myroides odoratimimus</name>
    <dbReference type="NCBI Taxonomy" id="76832"/>
    <lineage>
        <taxon>Bacteria</taxon>
        <taxon>Pseudomonadati</taxon>
        <taxon>Bacteroidota</taxon>
        <taxon>Flavobacteriia</taxon>
        <taxon>Flavobacteriales</taxon>
        <taxon>Flavobacteriaceae</taxon>
        <taxon>Myroides</taxon>
    </lineage>
</organism>
<dbReference type="KEGG" id="mod:AS202_14920"/>
<reference evidence="1 2" key="1">
    <citation type="journal article" date="2016" name="J. Zhejiang Univ. Sci. B">
        <title>Antibiotic resistance mechanisms of Myroides sp.</title>
        <authorList>
            <person name="Hu S."/>
            <person name="Yuan S."/>
            <person name="Qu H."/>
            <person name="Jiang T."/>
            <person name="Zhou Y."/>
            <person name="Wang M."/>
            <person name="Ming D."/>
        </authorList>
    </citation>
    <scope>NUCLEOTIDE SEQUENCE [LARGE SCALE GENOMIC DNA]</scope>
    <source>
        <strain evidence="1 2">PR63039</strain>
    </source>
</reference>
<evidence type="ECO:0000313" key="2">
    <source>
        <dbReference type="Proteomes" id="UP000069030"/>
    </source>
</evidence>
<dbReference type="EMBL" id="CP013690">
    <property type="protein sequence ID" value="ALU27370.1"/>
    <property type="molecule type" value="Genomic_DNA"/>
</dbReference>